<evidence type="ECO:0000256" key="1">
    <source>
        <dbReference type="SAM" id="Coils"/>
    </source>
</evidence>
<feature type="coiled-coil region" evidence="1">
    <location>
        <begin position="58"/>
        <end position="110"/>
    </location>
</feature>
<reference evidence="5" key="2">
    <citation type="submission" date="2012-11" db="EMBL/GenBank/DDBJ databases">
        <authorList>
            <person name="Kuo A."/>
            <person name="Curtis B.A."/>
            <person name="Tanifuji G."/>
            <person name="Burki F."/>
            <person name="Gruber A."/>
            <person name="Irimia M."/>
            <person name="Maruyama S."/>
            <person name="Arias M.C."/>
            <person name="Ball S.G."/>
            <person name="Gile G.H."/>
            <person name="Hirakawa Y."/>
            <person name="Hopkins J.F."/>
            <person name="Rensing S.A."/>
            <person name="Schmutz J."/>
            <person name="Symeonidi A."/>
            <person name="Elias M."/>
            <person name="Eveleigh R.J."/>
            <person name="Herman E.K."/>
            <person name="Klute M.J."/>
            <person name="Nakayama T."/>
            <person name="Obornik M."/>
            <person name="Reyes-Prieto A."/>
            <person name="Armbrust E.V."/>
            <person name="Aves S.J."/>
            <person name="Beiko R.G."/>
            <person name="Coutinho P."/>
            <person name="Dacks J.B."/>
            <person name="Durnford D.G."/>
            <person name="Fast N.M."/>
            <person name="Green B.R."/>
            <person name="Grisdale C."/>
            <person name="Hempe F."/>
            <person name="Henrissat B."/>
            <person name="Hoppner M.P."/>
            <person name="Ishida K.-I."/>
            <person name="Kim E."/>
            <person name="Koreny L."/>
            <person name="Kroth P.G."/>
            <person name="Liu Y."/>
            <person name="Malik S.-B."/>
            <person name="Maier U.G."/>
            <person name="McRose D."/>
            <person name="Mock T."/>
            <person name="Neilson J.A."/>
            <person name="Onodera N.T."/>
            <person name="Poole A.M."/>
            <person name="Pritham E.J."/>
            <person name="Richards T.A."/>
            <person name="Rocap G."/>
            <person name="Roy S.W."/>
            <person name="Sarai C."/>
            <person name="Schaack S."/>
            <person name="Shirato S."/>
            <person name="Slamovits C.H."/>
            <person name="Spencer D.F."/>
            <person name="Suzuki S."/>
            <person name="Worden A.Z."/>
            <person name="Zauner S."/>
            <person name="Barry K."/>
            <person name="Bell C."/>
            <person name="Bharti A.K."/>
            <person name="Crow J.A."/>
            <person name="Grimwood J."/>
            <person name="Kramer R."/>
            <person name="Lindquist E."/>
            <person name="Lucas S."/>
            <person name="Salamov A."/>
            <person name="McFadden G.I."/>
            <person name="Lane C.E."/>
            <person name="Keeling P.J."/>
            <person name="Gray M.W."/>
            <person name="Grigoriev I.V."/>
            <person name="Archibald J.M."/>
        </authorList>
    </citation>
    <scope>NUCLEOTIDE SEQUENCE</scope>
    <source>
        <strain evidence="5">CCMP2712</strain>
    </source>
</reference>
<feature type="signal peptide" evidence="2">
    <location>
        <begin position="1"/>
        <end position="22"/>
    </location>
</feature>
<evidence type="ECO:0000313" key="3">
    <source>
        <dbReference type="EMBL" id="EKX44301.1"/>
    </source>
</evidence>
<dbReference type="HOGENOM" id="CLU_1006282_0_0_1"/>
<evidence type="ECO:0000313" key="4">
    <source>
        <dbReference type="EnsemblProtists" id="EKX44301"/>
    </source>
</evidence>
<dbReference type="GeneID" id="17300905"/>
<gene>
    <name evidence="3" type="ORF">GUITHDRAFT_109756</name>
</gene>
<protein>
    <submittedName>
        <fullName evidence="3 4">Uncharacterized protein</fullName>
    </submittedName>
</protein>
<organism evidence="3">
    <name type="scientific">Guillardia theta (strain CCMP2712)</name>
    <name type="common">Cryptophyte</name>
    <dbReference type="NCBI Taxonomy" id="905079"/>
    <lineage>
        <taxon>Eukaryota</taxon>
        <taxon>Cryptophyceae</taxon>
        <taxon>Pyrenomonadales</taxon>
        <taxon>Geminigeraceae</taxon>
        <taxon>Guillardia</taxon>
    </lineage>
</organism>
<dbReference type="Proteomes" id="UP000011087">
    <property type="component" value="Unassembled WGS sequence"/>
</dbReference>
<keyword evidence="2" id="KW-0732">Signal</keyword>
<dbReference type="KEGG" id="gtt:GUITHDRAFT_109756"/>
<dbReference type="EnsemblProtists" id="EKX44301">
    <property type="protein sequence ID" value="EKX44301"/>
    <property type="gene ID" value="GUITHDRAFT_109756"/>
</dbReference>
<sequence>MKRMVPSMRCHVLLTLAAAATAATSSPGRLPPDLLRRQTFFEEQARRCVKAEDTSVLIGLYQREMEEIQRLAEEKEKLDQRRSEEIQRLVKDKRDEAKRLVKAMKKCEKHYTRNLADLSERVLYVDAQRVAVLNNRALIEIGIRRITSELSLSAGVRRIVNKHLLQTSKQGKMLSMHSKRVCKELGQYDFLTDEQSVMKELTVLRHEISKPLHNLAHQKILPRGYYVGGSSPLAQAVACMITYLQSEGKISKVLPVLVIGEDGEPREKGLRKNDSLI</sequence>
<proteinExistence type="predicted"/>
<feature type="chain" id="PRO_5008770973" evidence="2">
    <location>
        <begin position="23"/>
        <end position="277"/>
    </location>
</feature>
<keyword evidence="5" id="KW-1185">Reference proteome</keyword>
<dbReference type="PaxDb" id="55529-EKX44301"/>
<name>L1J717_GUITC</name>
<keyword evidence="1" id="KW-0175">Coiled coil</keyword>
<dbReference type="AlphaFoldDB" id="L1J717"/>
<accession>L1J717</accession>
<evidence type="ECO:0000313" key="5">
    <source>
        <dbReference type="Proteomes" id="UP000011087"/>
    </source>
</evidence>
<dbReference type="EMBL" id="JH993005">
    <property type="protein sequence ID" value="EKX44301.1"/>
    <property type="molecule type" value="Genomic_DNA"/>
</dbReference>
<reference evidence="4" key="3">
    <citation type="submission" date="2015-06" db="UniProtKB">
        <authorList>
            <consortium name="EnsemblProtists"/>
        </authorList>
    </citation>
    <scope>IDENTIFICATION</scope>
</reference>
<reference evidence="3 5" key="1">
    <citation type="journal article" date="2012" name="Nature">
        <title>Algal genomes reveal evolutionary mosaicism and the fate of nucleomorphs.</title>
        <authorList>
            <consortium name="DOE Joint Genome Institute"/>
            <person name="Curtis B.A."/>
            <person name="Tanifuji G."/>
            <person name="Burki F."/>
            <person name="Gruber A."/>
            <person name="Irimia M."/>
            <person name="Maruyama S."/>
            <person name="Arias M.C."/>
            <person name="Ball S.G."/>
            <person name="Gile G.H."/>
            <person name="Hirakawa Y."/>
            <person name="Hopkins J.F."/>
            <person name="Kuo A."/>
            <person name="Rensing S.A."/>
            <person name="Schmutz J."/>
            <person name="Symeonidi A."/>
            <person name="Elias M."/>
            <person name="Eveleigh R.J."/>
            <person name="Herman E.K."/>
            <person name="Klute M.J."/>
            <person name="Nakayama T."/>
            <person name="Obornik M."/>
            <person name="Reyes-Prieto A."/>
            <person name="Armbrust E.V."/>
            <person name="Aves S.J."/>
            <person name="Beiko R.G."/>
            <person name="Coutinho P."/>
            <person name="Dacks J.B."/>
            <person name="Durnford D.G."/>
            <person name="Fast N.M."/>
            <person name="Green B.R."/>
            <person name="Grisdale C.J."/>
            <person name="Hempel F."/>
            <person name="Henrissat B."/>
            <person name="Hoppner M.P."/>
            <person name="Ishida K."/>
            <person name="Kim E."/>
            <person name="Koreny L."/>
            <person name="Kroth P.G."/>
            <person name="Liu Y."/>
            <person name="Malik S.B."/>
            <person name="Maier U.G."/>
            <person name="McRose D."/>
            <person name="Mock T."/>
            <person name="Neilson J.A."/>
            <person name="Onodera N.T."/>
            <person name="Poole A.M."/>
            <person name="Pritham E.J."/>
            <person name="Richards T.A."/>
            <person name="Rocap G."/>
            <person name="Roy S.W."/>
            <person name="Sarai C."/>
            <person name="Schaack S."/>
            <person name="Shirato S."/>
            <person name="Slamovits C.H."/>
            <person name="Spencer D.F."/>
            <person name="Suzuki S."/>
            <person name="Worden A.Z."/>
            <person name="Zauner S."/>
            <person name="Barry K."/>
            <person name="Bell C."/>
            <person name="Bharti A.K."/>
            <person name="Crow J.A."/>
            <person name="Grimwood J."/>
            <person name="Kramer R."/>
            <person name="Lindquist E."/>
            <person name="Lucas S."/>
            <person name="Salamov A."/>
            <person name="McFadden G.I."/>
            <person name="Lane C.E."/>
            <person name="Keeling P.J."/>
            <person name="Gray M.W."/>
            <person name="Grigoriev I.V."/>
            <person name="Archibald J.M."/>
        </authorList>
    </citation>
    <scope>NUCLEOTIDE SEQUENCE</scope>
    <source>
        <strain evidence="3 5">CCMP2712</strain>
    </source>
</reference>
<dbReference type="RefSeq" id="XP_005831281.1">
    <property type="nucleotide sequence ID" value="XM_005831224.1"/>
</dbReference>
<evidence type="ECO:0000256" key="2">
    <source>
        <dbReference type="SAM" id="SignalP"/>
    </source>
</evidence>